<feature type="compositionally biased region" description="Polar residues" evidence="6">
    <location>
        <begin position="323"/>
        <end position="336"/>
    </location>
</feature>
<dbReference type="InterPro" id="IPR036915">
    <property type="entry name" value="Cyclin-like_sf"/>
</dbReference>
<dbReference type="InterPro" id="IPR039361">
    <property type="entry name" value="Cyclin"/>
</dbReference>
<evidence type="ECO:0000313" key="8">
    <source>
        <dbReference type="EMBL" id="KAH7288454.1"/>
    </source>
</evidence>
<dbReference type="CDD" id="cd20544">
    <property type="entry name" value="CYCLIN_AtCycD-like_rpt2"/>
    <property type="match status" value="1"/>
</dbReference>
<dbReference type="Gene3D" id="1.10.472.10">
    <property type="entry name" value="Cyclin-like"/>
    <property type="match status" value="2"/>
</dbReference>
<proteinExistence type="inferred from homology"/>
<comment type="similarity">
    <text evidence="1">Belongs to the cyclin family. Cyclin D subfamily.</text>
</comment>
<evidence type="ECO:0000256" key="1">
    <source>
        <dbReference type="ARBA" id="ARBA00009065"/>
    </source>
</evidence>
<keyword evidence="9" id="KW-1185">Reference proteome</keyword>
<dbReference type="AlphaFoldDB" id="A0A8T2QXY2"/>
<feature type="region of interest" description="Disordered" evidence="6">
    <location>
        <begin position="323"/>
        <end position="356"/>
    </location>
</feature>
<dbReference type="InterPro" id="IPR004367">
    <property type="entry name" value="Cyclin_C-dom"/>
</dbReference>
<evidence type="ECO:0000256" key="5">
    <source>
        <dbReference type="RuleBase" id="RU000383"/>
    </source>
</evidence>
<dbReference type="InterPro" id="IPR006671">
    <property type="entry name" value="Cyclin_N"/>
</dbReference>
<dbReference type="PROSITE" id="PS00292">
    <property type="entry name" value="CYCLINS"/>
    <property type="match status" value="1"/>
</dbReference>
<protein>
    <recommendedName>
        <fullName evidence="7">Cyclin-like domain-containing protein</fullName>
    </recommendedName>
</protein>
<dbReference type="CDD" id="cd20543">
    <property type="entry name" value="CYCLIN_AtCycD-like_rpt1"/>
    <property type="match status" value="1"/>
</dbReference>
<dbReference type="InterPro" id="IPR048258">
    <property type="entry name" value="Cyclins_cyclin-box"/>
</dbReference>
<dbReference type="FunFam" id="1.10.472.10:FF:000060">
    <property type="entry name" value="D6-type cyclin"/>
    <property type="match status" value="1"/>
</dbReference>
<keyword evidence="4" id="KW-0131">Cell cycle</keyword>
<evidence type="ECO:0000256" key="3">
    <source>
        <dbReference type="ARBA" id="ARBA00023127"/>
    </source>
</evidence>
<keyword evidence="3 5" id="KW-0195">Cyclin</keyword>
<dbReference type="SUPFAM" id="SSF47954">
    <property type="entry name" value="Cyclin-like"/>
    <property type="match status" value="1"/>
</dbReference>
<dbReference type="OrthoDB" id="5590282at2759"/>
<gene>
    <name evidence="8" type="ORF">KP509_31G027000</name>
</gene>
<dbReference type="InterPro" id="IPR013763">
    <property type="entry name" value="Cyclin-like_dom"/>
</dbReference>
<dbReference type="Proteomes" id="UP000825935">
    <property type="component" value="Chromosome 31"/>
</dbReference>
<evidence type="ECO:0000256" key="2">
    <source>
        <dbReference type="ARBA" id="ARBA00022618"/>
    </source>
</evidence>
<dbReference type="Pfam" id="PF00134">
    <property type="entry name" value="Cyclin_N"/>
    <property type="match status" value="1"/>
</dbReference>
<feature type="compositionally biased region" description="Polar residues" evidence="6">
    <location>
        <begin position="347"/>
        <end position="356"/>
    </location>
</feature>
<evidence type="ECO:0000256" key="4">
    <source>
        <dbReference type="ARBA" id="ARBA00023306"/>
    </source>
</evidence>
<dbReference type="EMBL" id="CM035436">
    <property type="protein sequence ID" value="KAH7288454.1"/>
    <property type="molecule type" value="Genomic_DNA"/>
</dbReference>
<dbReference type="PANTHER" id="PTHR10177">
    <property type="entry name" value="CYCLINS"/>
    <property type="match status" value="1"/>
</dbReference>
<evidence type="ECO:0000256" key="6">
    <source>
        <dbReference type="SAM" id="MobiDB-lite"/>
    </source>
</evidence>
<dbReference type="OMA" id="IDMESHH"/>
<dbReference type="SMART" id="SM00385">
    <property type="entry name" value="CYCLIN"/>
    <property type="match status" value="1"/>
</dbReference>
<comment type="caution">
    <text evidence="8">The sequence shown here is derived from an EMBL/GenBank/DDBJ whole genome shotgun (WGS) entry which is preliminary data.</text>
</comment>
<organism evidence="8 9">
    <name type="scientific">Ceratopteris richardii</name>
    <name type="common">Triangle waterfern</name>
    <dbReference type="NCBI Taxonomy" id="49495"/>
    <lineage>
        <taxon>Eukaryota</taxon>
        <taxon>Viridiplantae</taxon>
        <taxon>Streptophyta</taxon>
        <taxon>Embryophyta</taxon>
        <taxon>Tracheophyta</taxon>
        <taxon>Polypodiopsida</taxon>
        <taxon>Polypodiidae</taxon>
        <taxon>Polypodiales</taxon>
        <taxon>Pteridineae</taxon>
        <taxon>Pteridaceae</taxon>
        <taxon>Parkerioideae</taxon>
        <taxon>Ceratopteris</taxon>
    </lineage>
</organism>
<sequence>MAPSVDWSAASLLCCEESACFCDDGDQDKEEWSLSFNHESAWAPLSWELLESQDIELAISALAEREIFHMPRSDYRKMYDENFLEIDSRQRAISWISKVRGFYNFGALTVALSVNYVDRFLSCQKIPAGKPWMIQLLCVACISLAAKMEEVEVPLLLDLQVDPECVFEPRTIQRMELLVLSTLEWRMSSVTPFAYIDYLVRSIDLDCSFHCALFSRVTELILCAIQELKFLSFRPSAIAVASILCAVQELVPLELTKLKGSLFSVIPAQLQDTCERCFTLLSEMYQLSPFTMVKDENYVLSAPRSPIGVLDASFSCDSGSTLKSVGSNNPGANISSPARKKRKVDGFSSSVKAYAS</sequence>
<dbReference type="Pfam" id="PF02984">
    <property type="entry name" value="Cyclin_C"/>
    <property type="match status" value="1"/>
</dbReference>
<dbReference type="GO" id="GO:0051301">
    <property type="term" value="P:cell division"/>
    <property type="evidence" value="ECO:0007669"/>
    <property type="project" value="UniProtKB-KW"/>
</dbReference>
<accession>A0A8T2QXY2</accession>
<name>A0A8T2QXY2_CERRI</name>
<evidence type="ECO:0000313" key="9">
    <source>
        <dbReference type="Proteomes" id="UP000825935"/>
    </source>
</evidence>
<evidence type="ECO:0000259" key="7">
    <source>
        <dbReference type="SMART" id="SM00385"/>
    </source>
</evidence>
<reference evidence="8" key="1">
    <citation type="submission" date="2021-08" db="EMBL/GenBank/DDBJ databases">
        <title>WGS assembly of Ceratopteris richardii.</title>
        <authorList>
            <person name="Marchant D.B."/>
            <person name="Chen G."/>
            <person name="Jenkins J."/>
            <person name="Shu S."/>
            <person name="Leebens-Mack J."/>
            <person name="Grimwood J."/>
            <person name="Schmutz J."/>
            <person name="Soltis P."/>
            <person name="Soltis D."/>
            <person name="Chen Z.-H."/>
        </authorList>
    </citation>
    <scope>NUCLEOTIDE SEQUENCE</scope>
    <source>
        <strain evidence="8">Whitten #5841</strain>
        <tissue evidence="8">Leaf</tissue>
    </source>
</reference>
<keyword evidence="2" id="KW-0132">Cell division</keyword>
<feature type="domain" description="Cyclin-like" evidence="7">
    <location>
        <begin position="94"/>
        <end position="181"/>
    </location>
</feature>